<keyword evidence="8" id="KW-1185">Reference proteome</keyword>
<evidence type="ECO:0000256" key="4">
    <source>
        <dbReference type="ARBA" id="ARBA00023163"/>
    </source>
</evidence>
<accession>A0A9N9SQI2</accession>
<evidence type="ECO:0000256" key="1">
    <source>
        <dbReference type="ARBA" id="ARBA00011764"/>
    </source>
</evidence>
<dbReference type="OrthoDB" id="6769707at2759"/>
<reference evidence="7" key="2">
    <citation type="submission" date="2022-10" db="EMBL/GenBank/DDBJ databases">
        <authorList>
            <consortium name="ENA_rothamsted_submissions"/>
            <consortium name="culmorum"/>
            <person name="King R."/>
        </authorList>
    </citation>
    <scope>NUCLEOTIDE SEQUENCE</scope>
</reference>
<comment type="subunit">
    <text evidence="1">Self-associates forming complexes of several hundred monomers.</text>
</comment>
<gene>
    <name evidence="7" type="ORF">PHAECO_LOCUS12733</name>
</gene>
<sequence length="207" mass="23814">MSMEKKKRFRAGNFSTEEVRLLIRLAFEENHVLENKQTDSEVRKLKSETWERIAEVFNASSGQTFRSVDTLRLKYESVKKDLKKKVNKNEAETMKTGGGNPNYIVIDGPEKELLEVLSLSVHGLASISDSDTMTGEKEKEVFEEIPVSEITDQEIEFYDNVEPVVIDIVEMNNYPGTSEDENINSNTDDVYQKMWIKLKLLIVLQKE</sequence>
<keyword evidence="4" id="KW-0804">Transcription</keyword>
<dbReference type="PANTHER" id="PTHR23098">
    <property type="entry name" value="AGAP001331-PA-RELATED"/>
    <property type="match status" value="1"/>
</dbReference>
<protein>
    <recommendedName>
        <fullName evidence="2">Regulatory protein zeste</fullName>
    </recommendedName>
</protein>
<dbReference type="Pfam" id="PF13873">
    <property type="entry name" value="Myb_DNA-bind_5"/>
    <property type="match status" value="1"/>
</dbReference>
<organism evidence="7 8">
    <name type="scientific">Phaedon cochleariae</name>
    <name type="common">Mustard beetle</name>
    <dbReference type="NCBI Taxonomy" id="80249"/>
    <lineage>
        <taxon>Eukaryota</taxon>
        <taxon>Metazoa</taxon>
        <taxon>Ecdysozoa</taxon>
        <taxon>Arthropoda</taxon>
        <taxon>Hexapoda</taxon>
        <taxon>Insecta</taxon>
        <taxon>Pterygota</taxon>
        <taxon>Neoptera</taxon>
        <taxon>Endopterygota</taxon>
        <taxon>Coleoptera</taxon>
        <taxon>Polyphaga</taxon>
        <taxon>Cucujiformia</taxon>
        <taxon>Chrysomeloidea</taxon>
        <taxon>Chrysomelidae</taxon>
        <taxon>Chrysomelinae</taxon>
        <taxon>Chrysomelini</taxon>
        <taxon>Phaedon</taxon>
    </lineage>
</organism>
<evidence type="ECO:0000256" key="5">
    <source>
        <dbReference type="ARBA" id="ARBA00025466"/>
    </source>
</evidence>
<keyword evidence="3" id="KW-0805">Transcription regulation</keyword>
<name>A0A9N9SQI2_PHACE</name>
<evidence type="ECO:0000313" key="8">
    <source>
        <dbReference type="Proteomes" id="UP001153737"/>
    </source>
</evidence>
<reference evidence="7" key="1">
    <citation type="submission" date="2022-01" db="EMBL/GenBank/DDBJ databases">
        <authorList>
            <person name="King R."/>
        </authorList>
    </citation>
    <scope>NUCLEOTIDE SEQUENCE</scope>
</reference>
<dbReference type="EMBL" id="OU896715">
    <property type="protein sequence ID" value="CAG9825766.1"/>
    <property type="molecule type" value="Genomic_DNA"/>
</dbReference>
<dbReference type="AlphaFoldDB" id="A0A9N9SQI2"/>
<proteinExistence type="predicted"/>
<dbReference type="Proteomes" id="UP001153737">
    <property type="component" value="Chromosome 9"/>
</dbReference>
<evidence type="ECO:0000313" key="7">
    <source>
        <dbReference type="EMBL" id="CAG9825766.1"/>
    </source>
</evidence>
<comment type="function">
    <text evidence="5">Involved in transvection phenomena (= synapsis-dependent gene expression), where the synaptic pairing of chromosomes carrying genes with which zeste interacts influences the expression of these genes. Zeste binds to DNA and stimulates transcription from a nearby promoter.</text>
</comment>
<dbReference type="GO" id="GO:0005634">
    <property type="term" value="C:nucleus"/>
    <property type="evidence" value="ECO:0007669"/>
    <property type="project" value="TreeGrafter"/>
</dbReference>
<evidence type="ECO:0000259" key="6">
    <source>
        <dbReference type="Pfam" id="PF13873"/>
    </source>
</evidence>
<dbReference type="PANTHER" id="PTHR23098:SF23">
    <property type="entry name" value="MYB-RELATED TRANSCRIPTION FACTOR, PARTNER OF PROFILIN-LIKE ISOFORM X2-RELATED"/>
    <property type="match status" value="1"/>
</dbReference>
<evidence type="ECO:0000256" key="3">
    <source>
        <dbReference type="ARBA" id="ARBA00023015"/>
    </source>
</evidence>
<feature type="domain" description="Myb/SANT-like DNA-binding" evidence="6">
    <location>
        <begin position="10"/>
        <end position="87"/>
    </location>
</feature>
<dbReference type="InterPro" id="IPR028002">
    <property type="entry name" value="Myb_DNA-bind_5"/>
</dbReference>
<evidence type="ECO:0000256" key="2">
    <source>
        <dbReference type="ARBA" id="ARBA00016807"/>
    </source>
</evidence>